<proteinExistence type="predicted"/>
<dbReference type="Pfam" id="PF02494">
    <property type="entry name" value="HYR"/>
    <property type="match status" value="5"/>
</dbReference>
<dbReference type="Gene3D" id="2.60.40.10">
    <property type="entry name" value="Immunoglobulins"/>
    <property type="match status" value="3"/>
</dbReference>
<dbReference type="AlphaFoldDB" id="A0A974XY10"/>
<feature type="domain" description="HYR" evidence="3">
    <location>
        <begin position="444"/>
        <end position="525"/>
    </location>
</feature>
<dbReference type="Proteomes" id="UP000639274">
    <property type="component" value="Chromosome"/>
</dbReference>
<feature type="signal peptide" evidence="2">
    <location>
        <begin position="1"/>
        <end position="30"/>
    </location>
</feature>
<organism evidence="4 5">
    <name type="scientific">Agrilutibacter solisilvae</name>
    <dbReference type="NCBI Taxonomy" id="2763317"/>
    <lineage>
        <taxon>Bacteria</taxon>
        <taxon>Pseudomonadati</taxon>
        <taxon>Pseudomonadota</taxon>
        <taxon>Gammaproteobacteria</taxon>
        <taxon>Lysobacterales</taxon>
        <taxon>Lysobacteraceae</taxon>
        <taxon>Agrilutibacter</taxon>
    </lineage>
</organism>
<evidence type="ECO:0000259" key="3">
    <source>
        <dbReference type="PROSITE" id="PS50825"/>
    </source>
</evidence>
<dbReference type="NCBIfam" id="NF038114">
    <property type="entry name" value="rightmost"/>
    <property type="match status" value="1"/>
</dbReference>
<protein>
    <submittedName>
        <fullName evidence="4">HYR domain-containing protein</fullName>
    </submittedName>
</protein>
<dbReference type="PROSITE" id="PS50825">
    <property type="entry name" value="HYR"/>
    <property type="match status" value="3"/>
</dbReference>
<dbReference type="KEGG" id="lsf:I8J32_013965"/>
<dbReference type="RefSeq" id="WP_200615672.1">
    <property type="nucleotide sequence ID" value="NZ_CP071518.1"/>
</dbReference>
<feature type="chain" id="PRO_5036902565" evidence="2">
    <location>
        <begin position="31"/>
        <end position="1035"/>
    </location>
</feature>
<gene>
    <name evidence="4" type="ORF">I8J32_013965</name>
</gene>
<keyword evidence="1" id="KW-0677">Repeat</keyword>
<dbReference type="EMBL" id="CP071518">
    <property type="protein sequence ID" value="QSX77819.1"/>
    <property type="molecule type" value="Genomic_DNA"/>
</dbReference>
<keyword evidence="5" id="KW-1185">Reference proteome</keyword>
<evidence type="ECO:0000313" key="5">
    <source>
        <dbReference type="Proteomes" id="UP000639274"/>
    </source>
</evidence>
<keyword evidence="2" id="KW-0732">Signal</keyword>
<dbReference type="Pfam" id="PF22352">
    <property type="entry name" value="K319L-like_PKD"/>
    <property type="match status" value="1"/>
</dbReference>
<feature type="domain" description="HYR" evidence="3">
    <location>
        <begin position="843"/>
        <end position="923"/>
    </location>
</feature>
<evidence type="ECO:0000256" key="2">
    <source>
        <dbReference type="SAM" id="SignalP"/>
    </source>
</evidence>
<dbReference type="InterPro" id="IPR013783">
    <property type="entry name" value="Ig-like_fold"/>
</dbReference>
<reference evidence="4 5" key="1">
    <citation type="submission" date="2021-03" db="EMBL/GenBank/DDBJ databases">
        <title>Lysobacter sp. nov. isolated from soil of gangwondo yeongwol, south Korea.</title>
        <authorList>
            <person name="Kim K.R."/>
            <person name="Kim K.H."/>
            <person name="Jeon C.O."/>
        </authorList>
    </citation>
    <scope>NUCLEOTIDE SEQUENCE [LARGE SCALE GENOMIC DNA]</scope>
    <source>
        <strain evidence="4 5">R19</strain>
    </source>
</reference>
<sequence length="1035" mass="104633">MNTSTSRASMRVLGAFAFLAAIIASMPAYAQSVTCGNAGNRGAKIQGQQVYDNVPDYVESPPGTFVRNAMDFSANPSSRPTLGTGVTYTWSQGAGTAGVIAPTSGMSTHFTLPNVVKPVGAPPTWTGEVVTVVLTITSTVPACPGTWSTAVTLNVLDILVPAANLPPTAVAAASPPIADENVQVLLSGLGSSDPENHALTYSWQQLSGTPVTLATPNAQVASFIAPNTAYPSGDTLVFRLTVSDGVYVDNEDVTVNVSWINDPPVARIQCPLAVDEREQFSLLGNGSTDSDDGIAHYDWTGGWPALDLSGFSGATLALTAPTLGYQQPGNFTFRLTTRDFTGAFTFDECEVLVRDITAPVLTLPGDITEEAQGPSGNVIAYAASAFDAVDGSLVDAANFSCAPASGSTFALGVAPAKAATTAVECTAKDSAGNTSSDSFDVTVTDTTAPAFEVPADFTVEATAGDGASVSFAVPTQDAVDGAGEAACIPASGSTLAIGTHVVSCSATDQRQNTSASQSFSVTVDDTVAPEVQVPDSFTLEATGADGATATFSATWTDAVDGSGDASCVPASGSMFPIAATQVTCTKTDANGNTGSANFTVTVEDTTAPTLEAPGPFSVEATGPSGALVTFTALKHDIVDGTADASCAPASGTVFPLDATTVVCNAIDAHGNAAEPVSFVVTVVDTTPPALTVPGPLQAEATGPLGAAVPFTVSAVDLVDGSVTPTCTADSGQVFPLGTTNVSCYAIDGHGNASASQQFTVTVVDSTPPTLTVPASFTREATGPNGAHASFVATAHDLVDGDLTPVCSPASGAQFGLGGTTVTCNVADSHGNAAAAKSFTVTVVDTTRPVLSGLVDIAVNAAGNSQATVNYTMPTATDLVDADVPVQCTPPPGTFPMGTTVVQCSATDDAGNTATGSFRVTVSYAFNGFFQPVDNVAVNTVKAGSAIPVKFSLGGNQGLQIFAAGSPASGAMTCSASAPSDEVELTVTAGGSSLQYDAGADQYIYVWKTDKGWLGCRQLRVTLKDGTVRTAVFKFR</sequence>
<feature type="domain" description="HYR" evidence="3">
    <location>
        <begin position="683"/>
        <end position="764"/>
    </location>
</feature>
<dbReference type="InterPro" id="IPR003410">
    <property type="entry name" value="HYR_dom"/>
</dbReference>
<accession>A0A974XY10</accession>
<name>A0A974XY10_9GAMM</name>
<evidence type="ECO:0000256" key="1">
    <source>
        <dbReference type="ARBA" id="ARBA00022737"/>
    </source>
</evidence>
<evidence type="ECO:0000313" key="4">
    <source>
        <dbReference type="EMBL" id="QSX77819.1"/>
    </source>
</evidence>
<dbReference type="PANTHER" id="PTHR24273">
    <property type="entry name" value="FI04643P-RELATED"/>
    <property type="match status" value="1"/>
</dbReference>
<dbReference type="PANTHER" id="PTHR24273:SF32">
    <property type="entry name" value="HYALIN"/>
    <property type="match status" value="1"/>
</dbReference>